<dbReference type="EMBL" id="VFJC01000026">
    <property type="protein sequence ID" value="KAB5526003.1"/>
    <property type="molecule type" value="Genomic_DNA"/>
</dbReference>
<gene>
    <name evidence="2" type="ORF">PHYPO_G00146690</name>
</gene>
<name>A0A5N5K9R3_PANHP</name>
<keyword evidence="3" id="KW-1185">Reference proteome</keyword>
<organism evidence="2 3">
    <name type="scientific">Pangasianodon hypophthalmus</name>
    <name type="common">Striped catfish</name>
    <name type="synonym">Helicophagus hypophthalmus</name>
    <dbReference type="NCBI Taxonomy" id="310915"/>
    <lineage>
        <taxon>Eukaryota</taxon>
        <taxon>Metazoa</taxon>
        <taxon>Chordata</taxon>
        <taxon>Craniata</taxon>
        <taxon>Vertebrata</taxon>
        <taxon>Euteleostomi</taxon>
        <taxon>Actinopterygii</taxon>
        <taxon>Neopterygii</taxon>
        <taxon>Teleostei</taxon>
        <taxon>Ostariophysi</taxon>
        <taxon>Siluriformes</taxon>
        <taxon>Pangasiidae</taxon>
        <taxon>Pangasianodon</taxon>
    </lineage>
</organism>
<evidence type="ECO:0000256" key="1">
    <source>
        <dbReference type="SAM" id="MobiDB-lite"/>
    </source>
</evidence>
<evidence type="ECO:0000313" key="2">
    <source>
        <dbReference type="EMBL" id="KAB5526003.1"/>
    </source>
</evidence>
<feature type="region of interest" description="Disordered" evidence="1">
    <location>
        <begin position="1"/>
        <end position="37"/>
    </location>
</feature>
<reference evidence="2 3" key="1">
    <citation type="submission" date="2019-06" db="EMBL/GenBank/DDBJ databases">
        <title>A chromosome-scale genome assembly of the striped catfish, Pangasianodon hypophthalmus.</title>
        <authorList>
            <person name="Wen M."/>
            <person name="Zahm M."/>
            <person name="Roques C."/>
            <person name="Cabau C."/>
            <person name="Klopp C."/>
            <person name="Donnadieu C."/>
            <person name="Jouanno E."/>
            <person name="Avarre J.-C."/>
            <person name="Campet M."/>
            <person name="Ha T.T.T."/>
            <person name="Dugue R."/>
            <person name="Lampietro C."/>
            <person name="Louis A."/>
            <person name="Herpin A."/>
            <person name="Echchiki A."/>
            <person name="Berthelot C."/>
            <person name="Parey E."/>
            <person name="Roest-Crollius H."/>
            <person name="Braasch I."/>
            <person name="Postlethwait J."/>
            <person name="Bobe J."/>
            <person name="Montfort J."/>
            <person name="Bouchez O."/>
            <person name="Begum T."/>
            <person name="Schartl M."/>
            <person name="Guiguen Y."/>
        </authorList>
    </citation>
    <scope>NUCLEOTIDE SEQUENCE [LARGE SCALE GENOMIC DNA]</scope>
    <source>
        <strain evidence="2 3">Indonesia</strain>
        <tissue evidence="2">Blood</tissue>
    </source>
</reference>
<evidence type="ECO:0000313" key="3">
    <source>
        <dbReference type="Proteomes" id="UP000327468"/>
    </source>
</evidence>
<proteinExistence type="predicted"/>
<sequence>MDAAERQEWGLQLGADGKRRRTRLSQPPTPPSPSPSPLRVTFIFAFSLLGLFSAEWPVRMPRGRAGEEQRVYKSEKSCGITGLLMDT</sequence>
<feature type="compositionally biased region" description="Pro residues" evidence="1">
    <location>
        <begin position="27"/>
        <end position="36"/>
    </location>
</feature>
<comment type="caution">
    <text evidence="2">The sequence shown here is derived from an EMBL/GenBank/DDBJ whole genome shotgun (WGS) entry which is preliminary data.</text>
</comment>
<accession>A0A5N5K9R3</accession>
<dbReference type="AlphaFoldDB" id="A0A5N5K9R3"/>
<protein>
    <submittedName>
        <fullName evidence="2">Uncharacterized protein</fullName>
    </submittedName>
</protein>
<dbReference type="Proteomes" id="UP000327468">
    <property type="component" value="Chromosome 25"/>
</dbReference>